<proteinExistence type="predicted"/>
<sequence>MASLHECFGKEQLVESYWGAGQSEAGININEELFKTWKRDCIPFYVSMIAFAI</sequence>
<keyword evidence="2" id="KW-1185">Reference proteome</keyword>
<evidence type="ECO:0000313" key="1">
    <source>
        <dbReference type="EMBL" id="BDL42464.1"/>
    </source>
</evidence>
<protein>
    <submittedName>
        <fullName evidence="1">Uncharacterized protein</fullName>
    </submittedName>
</protein>
<evidence type="ECO:0000313" key="2">
    <source>
        <dbReference type="Proteomes" id="UP001062263"/>
    </source>
</evidence>
<name>A0ABN6QD68_9BACT</name>
<organism evidence="1 2">
    <name type="scientific">Akkermansia biwaensis</name>
    <dbReference type="NCBI Taxonomy" id="2946555"/>
    <lineage>
        <taxon>Bacteria</taxon>
        <taxon>Pseudomonadati</taxon>
        <taxon>Verrucomicrobiota</taxon>
        <taxon>Verrucomicrobiia</taxon>
        <taxon>Verrucomicrobiales</taxon>
        <taxon>Akkermansiaceae</taxon>
        <taxon>Akkermansia</taxon>
    </lineage>
</organism>
<dbReference type="EMBL" id="AP025943">
    <property type="protein sequence ID" value="BDL42464.1"/>
    <property type="molecule type" value="Genomic_DNA"/>
</dbReference>
<gene>
    <name evidence="1" type="ORF">Abiwalacus_00380</name>
</gene>
<dbReference type="Proteomes" id="UP001062263">
    <property type="component" value="Chromosome"/>
</dbReference>
<reference evidence="1" key="1">
    <citation type="submission" date="2022-06" db="EMBL/GenBank/DDBJ databases">
        <title>Akkermansia biwalacus sp. nov., an anaerobic mucin-degrading bacterium isolated from human intestine.</title>
        <authorList>
            <person name="Kobayashi Y."/>
            <person name="Inoue S."/>
            <person name="Kawahara T."/>
            <person name="Kohda N."/>
        </authorList>
    </citation>
    <scope>NUCLEOTIDE SEQUENCE</scope>
    <source>
        <strain evidence="1">WON2089</strain>
    </source>
</reference>
<accession>A0ABN6QD68</accession>